<proteinExistence type="predicted"/>
<dbReference type="Pfam" id="PF12224">
    <property type="entry name" value="Amidoligase_2"/>
    <property type="match status" value="1"/>
</dbReference>
<name>A0A6A6T4V2_9PLEO</name>
<reference evidence="1" key="1">
    <citation type="journal article" date="2020" name="Stud. Mycol.">
        <title>101 Dothideomycetes genomes: a test case for predicting lifestyles and emergence of pathogens.</title>
        <authorList>
            <person name="Haridas S."/>
            <person name="Albert R."/>
            <person name="Binder M."/>
            <person name="Bloem J."/>
            <person name="Labutti K."/>
            <person name="Salamov A."/>
            <person name="Andreopoulos B."/>
            <person name="Baker S."/>
            <person name="Barry K."/>
            <person name="Bills G."/>
            <person name="Bluhm B."/>
            <person name="Cannon C."/>
            <person name="Castanera R."/>
            <person name="Culley D."/>
            <person name="Daum C."/>
            <person name="Ezra D."/>
            <person name="Gonzalez J."/>
            <person name="Henrissat B."/>
            <person name="Kuo A."/>
            <person name="Liang C."/>
            <person name="Lipzen A."/>
            <person name="Lutzoni F."/>
            <person name="Magnuson J."/>
            <person name="Mondo S."/>
            <person name="Nolan M."/>
            <person name="Ohm R."/>
            <person name="Pangilinan J."/>
            <person name="Park H.-J."/>
            <person name="Ramirez L."/>
            <person name="Alfaro M."/>
            <person name="Sun H."/>
            <person name="Tritt A."/>
            <person name="Yoshinaga Y."/>
            <person name="Zwiers L.-H."/>
            <person name="Turgeon B."/>
            <person name="Goodwin S."/>
            <person name="Spatafora J."/>
            <person name="Crous P."/>
            <person name="Grigoriev I."/>
        </authorList>
    </citation>
    <scope>NUCLEOTIDE SEQUENCE</scope>
    <source>
        <strain evidence="1">CBS 122681</strain>
    </source>
</reference>
<keyword evidence="2" id="KW-1185">Reference proteome</keyword>
<dbReference type="PANTHER" id="PTHR36847">
    <property type="entry name" value="AMIDOLIGASE ENZYME"/>
    <property type="match status" value="1"/>
</dbReference>
<evidence type="ECO:0000313" key="2">
    <source>
        <dbReference type="Proteomes" id="UP000799324"/>
    </source>
</evidence>
<accession>A0A6A6T4V2</accession>
<evidence type="ECO:0000313" key="1">
    <source>
        <dbReference type="EMBL" id="KAF2654201.1"/>
    </source>
</evidence>
<dbReference type="InterPro" id="IPR022025">
    <property type="entry name" value="Amidoligase_2"/>
</dbReference>
<sequence length="301" mass="33322">MASSAIAGSTGLIHFGIEIELVIAPKQNGKYQDWEQAVSDLCAEIKKGGPAIDYQQTYDRKGASYTEWLIVEEFKIGGDKDKSDSESSQSDVLMFEDAESAKKKPPKYFVIELISPKYKLTNKLAKDITTIWKAAEKLFTITPHEGCGTHIHVSCNQWHLTQYKNIAKAIIGCETTIDSGMPEHRNKNMEHCKSNSKHTSLAGKAPATVAAEIDNTSNVEELVALMCPKRDGDYDRDFKWNFTGLLPGSERHTIEFRQPPVSQSASDSVKWIQVTTGFLEAAAAGVKLETLRANWLAGPKL</sequence>
<dbReference type="EMBL" id="MU004368">
    <property type="protein sequence ID" value="KAF2654201.1"/>
    <property type="molecule type" value="Genomic_DNA"/>
</dbReference>
<protein>
    <recommendedName>
        <fullName evidence="3">Amidoligase enzyme</fullName>
    </recommendedName>
</protein>
<organism evidence="1 2">
    <name type="scientific">Lophiostoma macrostomum CBS 122681</name>
    <dbReference type="NCBI Taxonomy" id="1314788"/>
    <lineage>
        <taxon>Eukaryota</taxon>
        <taxon>Fungi</taxon>
        <taxon>Dikarya</taxon>
        <taxon>Ascomycota</taxon>
        <taxon>Pezizomycotina</taxon>
        <taxon>Dothideomycetes</taxon>
        <taxon>Pleosporomycetidae</taxon>
        <taxon>Pleosporales</taxon>
        <taxon>Lophiostomataceae</taxon>
        <taxon>Lophiostoma</taxon>
    </lineage>
</organism>
<dbReference type="PANTHER" id="PTHR36847:SF1">
    <property type="entry name" value="AMIDOLIGASE ENZYME"/>
    <property type="match status" value="1"/>
</dbReference>
<gene>
    <name evidence="1" type="ORF">K491DRAFT_679897</name>
</gene>
<dbReference type="OrthoDB" id="5291055at2759"/>
<dbReference type="Proteomes" id="UP000799324">
    <property type="component" value="Unassembled WGS sequence"/>
</dbReference>
<dbReference type="AlphaFoldDB" id="A0A6A6T4V2"/>
<evidence type="ECO:0008006" key="3">
    <source>
        <dbReference type="Google" id="ProtNLM"/>
    </source>
</evidence>